<dbReference type="PANTHER" id="PTHR42815">
    <property type="entry name" value="FAD-BINDING, PUTATIVE (AFU_ORTHOLOGUE AFUA_6G07600)-RELATED"/>
    <property type="match status" value="1"/>
</dbReference>
<sequence length="318" mass="35660">MDKQLAPSWHQGELTMQQRAGTEKRMAEIGPKFIRRYLPQQHRDFFESLSMIFIGYAELPLHTNASVLFGTPGFVQSITETELVINTQYSMGDFINDHLNVGDRIGLLGIVFETKRRNRINGVITDINQKSIRVKVLQSYGNCPKYIQPKALLPNSDYGEFSRTTRSQLSQADRLLITNADAFFIGSRFDDGQQLNNRGADISHRGGPAGFVSINEQGQLLVNDYVGNGFFNTLGNLLENPIASLLFCDWQQGHALHITVSSQIMWQDIEQIGSAELANTTDIQSKNAVALTERTLCFAPLKVEQLTNGLAYRQTNPF</sequence>
<dbReference type="RefSeq" id="WP_140234938.1">
    <property type="nucleotide sequence ID" value="NZ_CP041036.1"/>
</dbReference>
<evidence type="ECO:0000313" key="2">
    <source>
        <dbReference type="EMBL" id="QDE32266.1"/>
    </source>
</evidence>
<reference evidence="2 3" key="1">
    <citation type="submission" date="2019-06" db="EMBL/GenBank/DDBJ databases">
        <title>The genome of Shewanella sp. SM1901.</title>
        <authorList>
            <person name="Cha Q."/>
        </authorList>
    </citation>
    <scope>NUCLEOTIDE SEQUENCE [LARGE SCALE GENOMIC DNA]</scope>
    <source>
        <strain evidence="2 3">SM1901</strain>
    </source>
</reference>
<proteinExistence type="predicted"/>
<evidence type="ECO:0000256" key="1">
    <source>
        <dbReference type="SAM" id="MobiDB-lite"/>
    </source>
</evidence>
<dbReference type="KEGG" id="spol:FH971_15625"/>
<dbReference type="AlphaFoldDB" id="A0A4Y5YIA1"/>
<dbReference type="EMBL" id="CP041036">
    <property type="protein sequence ID" value="QDE32266.1"/>
    <property type="molecule type" value="Genomic_DNA"/>
</dbReference>
<keyword evidence="3" id="KW-1185">Reference proteome</keyword>
<name>A0A4Y5YIA1_9GAMM</name>
<organism evidence="2 3">
    <name type="scientific">Shewanella polaris</name>
    <dbReference type="NCBI Taxonomy" id="2588449"/>
    <lineage>
        <taxon>Bacteria</taxon>
        <taxon>Pseudomonadati</taxon>
        <taxon>Pseudomonadota</taxon>
        <taxon>Gammaproteobacteria</taxon>
        <taxon>Alteromonadales</taxon>
        <taxon>Shewanellaceae</taxon>
        <taxon>Shewanella</taxon>
    </lineage>
</organism>
<accession>A0A4Y5YIA1</accession>
<protein>
    <submittedName>
        <fullName evidence="2">Flavin-nucleotide-binding protein</fullName>
    </submittedName>
</protein>
<dbReference type="PANTHER" id="PTHR42815:SF2">
    <property type="entry name" value="FAD-BINDING, PUTATIVE (AFU_ORTHOLOGUE AFUA_6G07600)-RELATED"/>
    <property type="match status" value="1"/>
</dbReference>
<dbReference type="InterPro" id="IPR012349">
    <property type="entry name" value="Split_barrel_FMN-bd"/>
</dbReference>
<evidence type="ECO:0000313" key="3">
    <source>
        <dbReference type="Proteomes" id="UP000319809"/>
    </source>
</evidence>
<dbReference type="Proteomes" id="UP000319809">
    <property type="component" value="Chromosome"/>
</dbReference>
<gene>
    <name evidence="2" type="ORF">FH971_15625</name>
</gene>
<feature type="region of interest" description="Disordered" evidence="1">
    <location>
        <begin position="1"/>
        <end position="21"/>
    </location>
</feature>
<dbReference type="Gene3D" id="2.30.110.10">
    <property type="entry name" value="Electron Transport, Fmn-binding Protein, Chain A"/>
    <property type="match status" value="1"/>
</dbReference>